<evidence type="ECO:0000313" key="9">
    <source>
        <dbReference type="EMBL" id="MEG3184993.1"/>
    </source>
</evidence>
<dbReference type="Gene3D" id="3.90.1210.10">
    <property type="entry name" value="Antifreeze-like/N-acetylneuraminic acid synthase C-terminal domain"/>
    <property type="match status" value="1"/>
</dbReference>
<organism evidence="9 10">
    <name type="scientific">Novilysobacter erysipheiresistens</name>
    <dbReference type="NCBI Taxonomy" id="1749332"/>
    <lineage>
        <taxon>Bacteria</taxon>
        <taxon>Pseudomonadati</taxon>
        <taxon>Pseudomonadota</taxon>
        <taxon>Gammaproteobacteria</taxon>
        <taxon>Lysobacterales</taxon>
        <taxon>Lysobacteraceae</taxon>
        <taxon>Novilysobacter</taxon>
    </lineage>
</organism>
<keyword evidence="9" id="KW-0966">Cell projection</keyword>
<keyword evidence="5 7" id="KW-0574">Periplasm</keyword>
<sequence length="221" mass="22507">MRHAVLCVLLVLGLAGTAAAQAAAGAITEPEAIAAVAVAALGADAGNAEATVDPALRMAACGQPLQAVPTSARVVEVRCPDEPGWRLYVPVQVRRVAEVVVLTEPVRAGETITADMLAVRKRDMAGAGDGFAEPAAVVGRAPRHGMAPGAALTETDLAEGALLRRGDPVVLVSRFGGIEVRVAGRALGRASPGGAVSVENVESRRIIRGRLVGDGVVEVLH</sequence>
<feature type="domain" description="SAF" evidence="8">
    <location>
        <begin position="97"/>
        <end position="158"/>
    </location>
</feature>
<proteinExistence type="inferred from homology"/>
<keyword evidence="7" id="KW-1005">Bacterial flagellum biogenesis</keyword>
<evidence type="ECO:0000256" key="6">
    <source>
        <dbReference type="ARBA" id="ARBA00025643"/>
    </source>
</evidence>
<comment type="function">
    <text evidence="6 7">Involved in the assembly process of the P-ring formation. It may associate with FlgF on the rod constituting a structure essential for the P-ring assembly or may act as a modulator protein for the P-ring assembly.</text>
</comment>
<keyword evidence="4 7" id="KW-0732">Signal</keyword>
<comment type="subcellular location">
    <subcellularLocation>
        <location evidence="1 7">Periplasm</location>
    </subcellularLocation>
</comment>
<dbReference type="InterPro" id="IPR039246">
    <property type="entry name" value="Flagellar_FlgA"/>
</dbReference>
<dbReference type="EMBL" id="JAXGFP010000007">
    <property type="protein sequence ID" value="MEG3184993.1"/>
    <property type="molecule type" value="Genomic_DNA"/>
</dbReference>
<accession>A0ABU7Z1Q3</accession>
<keyword evidence="9" id="KW-0969">Cilium</keyword>
<dbReference type="PANTHER" id="PTHR36307:SF1">
    <property type="entry name" value="FLAGELLA BASAL BODY P-RING FORMATION PROTEIN FLGA"/>
    <property type="match status" value="1"/>
</dbReference>
<gene>
    <name evidence="9" type="primary">flgA</name>
    <name evidence="9" type="ORF">SNE34_13345</name>
</gene>
<dbReference type="Gene3D" id="2.30.30.760">
    <property type="match status" value="1"/>
</dbReference>
<evidence type="ECO:0000313" key="10">
    <source>
        <dbReference type="Proteomes" id="UP001355056"/>
    </source>
</evidence>
<evidence type="ECO:0000256" key="7">
    <source>
        <dbReference type="RuleBase" id="RU362063"/>
    </source>
</evidence>
<evidence type="ECO:0000256" key="4">
    <source>
        <dbReference type="ARBA" id="ARBA00022729"/>
    </source>
</evidence>
<dbReference type="CDD" id="cd11614">
    <property type="entry name" value="SAF_CpaB_FlgA_like"/>
    <property type="match status" value="1"/>
</dbReference>
<dbReference type="RefSeq" id="WP_332618038.1">
    <property type="nucleotide sequence ID" value="NZ_JAXGFP010000007.1"/>
</dbReference>
<evidence type="ECO:0000256" key="3">
    <source>
        <dbReference type="ARBA" id="ARBA00014754"/>
    </source>
</evidence>
<evidence type="ECO:0000256" key="2">
    <source>
        <dbReference type="ARBA" id="ARBA00010474"/>
    </source>
</evidence>
<dbReference type="InterPro" id="IPR013974">
    <property type="entry name" value="SAF"/>
</dbReference>
<dbReference type="Proteomes" id="UP001355056">
    <property type="component" value="Unassembled WGS sequence"/>
</dbReference>
<feature type="chain" id="PRO_5044956784" description="Flagella basal body P-ring formation protein FlgA" evidence="7">
    <location>
        <begin position="23"/>
        <end position="221"/>
    </location>
</feature>
<keyword evidence="10" id="KW-1185">Reference proteome</keyword>
<evidence type="ECO:0000259" key="8">
    <source>
        <dbReference type="SMART" id="SM00858"/>
    </source>
</evidence>
<dbReference type="InterPro" id="IPR017585">
    <property type="entry name" value="SAF_FlgA"/>
</dbReference>
<comment type="similarity">
    <text evidence="2 7">Belongs to the FlgA family.</text>
</comment>
<protein>
    <recommendedName>
        <fullName evidence="3 7">Flagella basal body P-ring formation protein FlgA</fullName>
    </recommendedName>
</protein>
<dbReference type="NCBIfam" id="TIGR03170">
    <property type="entry name" value="flgA_cterm"/>
    <property type="match status" value="1"/>
</dbReference>
<keyword evidence="9" id="KW-0282">Flagellum</keyword>
<reference evidence="9 10" key="1">
    <citation type="journal article" date="2016" name="Int. J. Syst. Evol. Microbiol.">
        <title>Lysobacter erysipheiresistens sp. nov., an antagonist of powdery mildew, isolated from tobacco-cultivated soil.</title>
        <authorList>
            <person name="Xie B."/>
            <person name="Li T."/>
            <person name="Lin X."/>
            <person name="Wang C.J."/>
            <person name="Chen Y.J."/>
            <person name="Liu W.J."/>
            <person name="Zhao Z.W."/>
        </authorList>
    </citation>
    <scope>NUCLEOTIDE SEQUENCE [LARGE SCALE GENOMIC DNA]</scope>
    <source>
        <strain evidence="9 10">RS-LYSO-3</strain>
    </source>
</reference>
<comment type="caution">
    <text evidence="9">The sequence shown here is derived from an EMBL/GenBank/DDBJ whole genome shotgun (WGS) entry which is preliminary data.</text>
</comment>
<dbReference type="PANTHER" id="PTHR36307">
    <property type="entry name" value="FLAGELLA BASAL BODY P-RING FORMATION PROTEIN FLGA"/>
    <property type="match status" value="1"/>
</dbReference>
<evidence type="ECO:0000256" key="5">
    <source>
        <dbReference type="ARBA" id="ARBA00022764"/>
    </source>
</evidence>
<name>A0ABU7Z1Q3_9GAMM</name>
<feature type="signal peptide" evidence="7">
    <location>
        <begin position="1"/>
        <end position="22"/>
    </location>
</feature>
<dbReference type="Pfam" id="PF13144">
    <property type="entry name" value="ChapFlgA"/>
    <property type="match status" value="1"/>
</dbReference>
<dbReference type="SMART" id="SM00858">
    <property type="entry name" value="SAF"/>
    <property type="match status" value="1"/>
</dbReference>
<evidence type="ECO:0000256" key="1">
    <source>
        <dbReference type="ARBA" id="ARBA00004418"/>
    </source>
</evidence>